<keyword evidence="3 7" id="KW-0813">Transport</keyword>
<feature type="transmembrane region" description="Helical" evidence="8">
    <location>
        <begin position="363"/>
        <end position="383"/>
    </location>
</feature>
<feature type="domain" description="Major facilitator superfamily (MFS) profile" evidence="9">
    <location>
        <begin position="35"/>
        <end position="481"/>
    </location>
</feature>
<feature type="transmembrane region" description="Helical" evidence="8">
    <location>
        <begin position="103"/>
        <end position="119"/>
    </location>
</feature>
<dbReference type="Proteomes" id="UP001345691">
    <property type="component" value="Unassembled WGS sequence"/>
</dbReference>
<dbReference type="InterPro" id="IPR005829">
    <property type="entry name" value="Sugar_transporter_CS"/>
</dbReference>
<feature type="transmembrane region" description="Helical" evidence="8">
    <location>
        <begin position="286"/>
        <end position="311"/>
    </location>
</feature>
<feature type="transmembrane region" description="Helical" evidence="8">
    <location>
        <begin position="389"/>
        <end position="408"/>
    </location>
</feature>
<evidence type="ECO:0000259" key="9">
    <source>
        <dbReference type="PROSITE" id="PS50850"/>
    </source>
</evidence>
<keyword evidence="4 8" id="KW-0812">Transmembrane</keyword>
<comment type="caution">
    <text evidence="10">The sequence shown here is derived from an EMBL/GenBank/DDBJ whole genome shotgun (WGS) entry which is preliminary data.</text>
</comment>
<dbReference type="InterPro" id="IPR003663">
    <property type="entry name" value="Sugar/inositol_transpt"/>
</dbReference>
<dbReference type="PROSITE" id="PS50850">
    <property type="entry name" value="MFS"/>
    <property type="match status" value="1"/>
</dbReference>
<accession>A0ABR0JEJ6</accession>
<evidence type="ECO:0000256" key="6">
    <source>
        <dbReference type="ARBA" id="ARBA00023136"/>
    </source>
</evidence>
<dbReference type="InterPro" id="IPR020846">
    <property type="entry name" value="MFS_dom"/>
</dbReference>
<dbReference type="PROSITE" id="PS00216">
    <property type="entry name" value="SUGAR_TRANSPORT_1"/>
    <property type="match status" value="2"/>
</dbReference>
<comment type="subcellular location">
    <subcellularLocation>
        <location evidence="1">Membrane</location>
        <topology evidence="1">Multi-pass membrane protein</topology>
    </subcellularLocation>
</comment>
<evidence type="ECO:0000256" key="5">
    <source>
        <dbReference type="ARBA" id="ARBA00022989"/>
    </source>
</evidence>
<evidence type="ECO:0000256" key="1">
    <source>
        <dbReference type="ARBA" id="ARBA00004141"/>
    </source>
</evidence>
<evidence type="ECO:0000256" key="7">
    <source>
        <dbReference type="RuleBase" id="RU003346"/>
    </source>
</evidence>
<dbReference type="InterPro" id="IPR005828">
    <property type="entry name" value="MFS_sugar_transport-like"/>
</dbReference>
<evidence type="ECO:0000256" key="8">
    <source>
        <dbReference type="SAM" id="Phobius"/>
    </source>
</evidence>
<evidence type="ECO:0000256" key="3">
    <source>
        <dbReference type="ARBA" id="ARBA00022448"/>
    </source>
</evidence>
<name>A0ABR0JEJ6_9EURO</name>
<feature type="transmembrane region" description="Helical" evidence="8">
    <location>
        <begin position="29"/>
        <end position="48"/>
    </location>
</feature>
<dbReference type="InterPro" id="IPR036259">
    <property type="entry name" value="MFS_trans_sf"/>
</dbReference>
<evidence type="ECO:0000256" key="4">
    <source>
        <dbReference type="ARBA" id="ARBA00022692"/>
    </source>
</evidence>
<sequence length="523" mass="57992">MVKDSEIVGAALAKVLPEYQKPWYRVPHLLQLNLILIVPLLSSAVAGYDGSMMNGLQATSSWKKYFNNPSGSILGVVNAAQSIGSVAILPIVGTLSDKIGRRWTLLIGIITIIIASIIQAASVNYAMFVVSRIIVGAGGMLVTQPSPMLISELCFPTHRGKYTSLFWTIYYFGAILAAWSTYGTQKHIGTSDWAWRAPSILQAAYPIIQLCFWWFVPESPRWLIANGKIAEARAILARFHTGGDSNHQLIEFEMAEISQAIEAEREAKTTKWSSLVSTPGNRRRTFIVVCVGAFAQWNGVAVVSYYLTLVLDTVGIKDPDTQTLINGQVDHTLHVVHIFNFWAAVSAAFLVDRLGRRTLFNWSGIGMLVSFIIWTACSAVFDIDGNKSAGIAVVAFVFIYFFHYDICYTPLLFGYTTEILPYSLRAKGLTVELFSIYGSLVILAFVNPIALDNIGWHYYIVFCCLLVVIVLVAWFVFPETKGHSLEEIAEIFDGPRARPMVVDDIMADKDRHADGNVEHVTKV</sequence>
<dbReference type="PANTHER" id="PTHR48022">
    <property type="entry name" value="PLASTIDIC GLUCOSE TRANSPORTER 4"/>
    <property type="match status" value="1"/>
</dbReference>
<feature type="transmembrane region" description="Helical" evidence="8">
    <location>
        <begin position="331"/>
        <end position="351"/>
    </location>
</feature>
<comment type="similarity">
    <text evidence="2 7">Belongs to the major facilitator superfamily. Sugar transporter (TC 2.A.1.1) family.</text>
</comment>
<reference evidence="10 11" key="1">
    <citation type="submission" date="2023-08" db="EMBL/GenBank/DDBJ databases">
        <title>Black Yeasts Isolated from many extreme environments.</title>
        <authorList>
            <person name="Coleine C."/>
            <person name="Stajich J.E."/>
            <person name="Selbmann L."/>
        </authorList>
    </citation>
    <scope>NUCLEOTIDE SEQUENCE [LARGE SCALE GENOMIC DNA]</scope>
    <source>
        <strain evidence="10 11">CCFEE 6328</strain>
    </source>
</reference>
<keyword evidence="11" id="KW-1185">Reference proteome</keyword>
<dbReference type="Pfam" id="PF00083">
    <property type="entry name" value="Sugar_tr"/>
    <property type="match status" value="1"/>
</dbReference>
<evidence type="ECO:0000313" key="11">
    <source>
        <dbReference type="Proteomes" id="UP001345691"/>
    </source>
</evidence>
<keyword evidence="5 8" id="KW-1133">Transmembrane helix</keyword>
<evidence type="ECO:0000313" key="10">
    <source>
        <dbReference type="EMBL" id="KAK5062353.1"/>
    </source>
</evidence>
<evidence type="ECO:0000256" key="2">
    <source>
        <dbReference type="ARBA" id="ARBA00010992"/>
    </source>
</evidence>
<dbReference type="EMBL" id="JAVRRF010000008">
    <property type="protein sequence ID" value="KAK5062353.1"/>
    <property type="molecule type" value="Genomic_DNA"/>
</dbReference>
<feature type="transmembrane region" description="Helical" evidence="8">
    <location>
        <begin position="68"/>
        <end position="91"/>
    </location>
</feature>
<organism evidence="10 11">
    <name type="scientific">Exophiala sideris</name>
    <dbReference type="NCBI Taxonomy" id="1016849"/>
    <lineage>
        <taxon>Eukaryota</taxon>
        <taxon>Fungi</taxon>
        <taxon>Dikarya</taxon>
        <taxon>Ascomycota</taxon>
        <taxon>Pezizomycotina</taxon>
        <taxon>Eurotiomycetes</taxon>
        <taxon>Chaetothyriomycetidae</taxon>
        <taxon>Chaetothyriales</taxon>
        <taxon>Herpotrichiellaceae</taxon>
        <taxon>Exophiala</taxon>
    </lineage>
</organism>
<feature type="transmembrane region" description="Helical" evidence="8">
    <location>
        <begin position="164"/>
        <end position="182"/>
    </location>
</feature>
<gene>
    <name evidence="10" type="ORF">LTR69_004711</name>
</gene>
<dbReference type="PANTHER" id="PTHR48022:SF3">
    <property type="entry name" value="HEXOSE TRANSPORTER PROTEIN (AFU_ORTHOLOGUE AFUA_8G04480)-RELATED"/>
    <property type="match status" value="1"/>
</dbReference>
<feature type="transmembrane region" description="Helical" evidence="8">
    <location>
        <begin position="429"/>
        <end position="450"/>
    </location>
</feature>
<protein>
    <recommendedName>
        <fullName evidence="9">Major facilitator superfamily (MFS) profile domain-containing protein</fullName>
    </recommendedName>
</protein>
<keyword evidence="6 8" id="KW-0472">Membrane</keyword>
<dbReference type="NCBIfam" id="TIGR00879">
    <property type="entry name" value="SP"/>
    <property type="match status" value="1"/>
</dbReference>
<dbReference type="Gene3D" id="1.20.1250.20">
    <property type="entry name" value="MFS general substrate transporter like domains"/>
    <property type="match status" value="1"/>
</dbReference>
<dbReference type="InterPro" id="IPR050360">
    <property type="entry name" value="MFS_Sugar_Transporters"/>
</dbReference>
<proteinExistence type="inferred from homology"/>
<feature type="transmembrane region" description="Helical" evidence="8">
    <location>
        <begin position="456"/>
        <end position="477"/>
    </location>
</feature>
<dbReference type="SUPFAM" id="SSF103473">
    <property type="entry name" value="MFS general substrate transporter"/>
    <property type="match status" value="1"/>
</dbReference>
<feature type="transmembrane region" description="Helical" evidence="8">
    <location>
        <begin position="194"/>
        <end position="216"/>
    </location>
</feature>